<comment type="caution">
    <text evidence="2">The sequence shown here is derived from an EMBL/GenBank/DDBJ whole genome shotgun (WGS) entry which is preliminary data.</text>
</comment>
<reference evidence="2 3" key="1">
    <citation type="journal article" date="2018" name="Nat. Biotechnol.">
        <title>A standardized bacterial taxonomy based on genome phylogeny substantially revises the tree of life.</title>
        <authorList>
            <person name="Parks D.H."/>
            <person name="Chuvochina M."/>
            <person name="Waite D.W."/>
            <person name="Rinke C."/>
            <person name="Skarshewski A."/>
            <person name="Chaumeil P.A."/>
            <person name="Hugenholtz P."/>
        </authorList>
    </citation>
    <scope>NUCLEOTIDE SEQUENCE [LARGE SCALE GENOMIC DNA]</scope>
    <source>
        <strain evidence="2">UBA7921</strain>
    </source>
</reference>
<dbReference type="Proteomes" id="UP000262454">
    <property type="component" value="Unassembled WGS sequence"/>
</dbReference>
<sequence>MSKLWEDTILDRIVEKTIKNLEKHHFEVFYFEDLEKLKEKVKDYLKIYDSFSFGGSTTLVQTKLKDLIIENGKKYIERIAGDDEEKKIESERAALLSDIYFMSTNAVSSTGALINIDKRGNRIGALIFGPKKVVVIASTNKITKDIDSGIERAKNIAAVSNCKRFNLHTPCVNLQRCVDCEHEENICYTTVITKRSFPHKRIAVLLFEGNYGF</sequence>
<accession>A0A348MKE3</accession>
<dbReference type="AlphaFoldDB" id="A0A348MKE3"/>
<feature type="domain" description="LUD" evidence="1">
    <location>
        <begin position="14"/>
        <end position="206"/>
    </location>
</feature>
<evidence type="ECO:0000313" key="2">
    <source>
        <dbReference type="EMBL" id="HAF07519.1"/>
    </source>
</evidence>
<dbReference type="Pfam" id="PF02589">
    <property type="entry name" value="LUD_dom"/>
    <property type="match status" value="1"/>
</dbReference>
<name>A0A348MKE3_UNCW3</name>
<evidence type="ECO:0000313" key="3">
    <source>
        <dbReference type="Proteomes" id="UP000262454"/>
    </source>
</evidence>
<dbReference type="PANTHER" id="PTHR36179">
    <property type="entry name" value="LUD_DOM DOMAIN-CONTAINING PROTEIN"/>
    <property type="match status" value="1"/>
</dbReference>
<gene>
    <name evidence="2" type="ORF">DCG82_03840</name>
</gene>
<dbReference type="EMBL" id="DMCX01000025">
    <property type="protein sequence ID" value="HAF07519.1"/>
    <property type="molecule type" value="Genomic_DNA"/>
</dbReference>
<dbReference type="InterPro" id="IPR003741">
    <property type="entry name" value="LUD_dom"/>
</dbReference>
<evidence type="ECO:0000259" key="1">
    <source>
        <dbReference type="Pfam" id="PF02589"/>
    </source>
</evidence>
<proteinExistence type="predicted"/>
<protein>
    <recommendedName>
        <fullName evidence="1">LUD domain-containing protein</fullName>
    </recommendedName>
</protein>
<organism evidence="2 3">
    <name type="scientific">candidate division WOR-3 bacterium</name>
    <dbReference type="NCBI Taxonomy" id="2052148"/>
    <lineage>
        <taxon>Bacteria</taxon>
        <taxon>Bacteria division WOR-3</taxon>
    </lineage>
</organism>
<dbReference type="PANTHER" id="PTHR36179:SF2">
    <property type="entry name" value="LUD DOMAIN-CONTAINING PROTEIN"/>
    <property type="match status" value="1"/>
</dbReference>